<sequence length="102" mass="11436">MSRLADDDDSEGHALLDHHGYDEDVEDFPNSRIRSSHPVHNYPGSNSRSISGRFNPDDPWAVFHQPTPSPYSRTALLVFIGLMLWLGFRMRATLGEIGGVVE</sequence>
<feature type="compositionally biased region" description="Basic and acidic residues" evidence="1">
    <location>
        <begin position="11"/>
        <end position="22"/>
    </location>
</feature>
<keyword evidence="2" id="KW-1133">Transmembrane helix</keyword>
<keyword evidence="4" id="KW-1185">Reference proteome</keyword>
<feature type="transmembrane region" description="Helical" evidence="2">
    <location>
        <begin position="70"/>
        <end position="88"/>
    </location>
</feature>
<keyword evidence="2" id="KW-0812">Transmembrane</keyword>
<evidence type="ECO:0000256" key="2">
    <source>
        <dbReference type="SAM" id="Phobius"/>
    </source>
</evidence>
<feature type="region of interest" description="Disordered" evidence="1">
    <location>
        <begin position="1"/>
        <end position="51"/>
    </location>
</feature>
<dbReference type="EMBL" id="JAACJM010000084">
    <property type="protein sequence ID" value="KAF5348942.1"/>
    <property type="molecule type" value="Genomic_DNA"/>
</dbReference>
<proteinExistence type="predicted"/>
<comment type="caution">
    <text evidence="3">The sequence shown here is derived from an EMBL/GenBank/DDBJ whole genome shotgun (WGS) entry which is preliminary data.</text>
</comment>
<accession>A0A8H5FU93</accession>
<reference evidence="3 4" key="1">
    <citation type="journal article" date="2020" name="ISME J.">
        <title>Uncovering the hidden diversity of litter-decomposition mechanisms in mushroom-forming fungi.</title>
        <authorList>
            <person name="Floudas D."/>
            <person name="Bentzer J."/>
            <person name="Ahren D."/>
            <person name="Johansson T."/>
            <person name="Persson P."/>
            <person name="Tunlid A."/>
        </authorList>
    </citation>
    <scope>NUCLEOTIDE SEQUENCE [LARGE SCALE GENOMIC DNA]</scope>
    <source>
        <strain evidence="3 4">CBS 291.85</strain>
    </source>
</reference>
<evidence type="ECO:0000256" key="1">
    <source>
        <dbReference type="SAM" id="MobiDB-lite"/>
    </source>
</evidence>
<feature type="compositionally biased region" description="Acidic residues" evidence="1">
    <location>
        <begin position="1"/>
        <end position="10"/>
    </location>
</feature>
<evidence type="ECO:0000313" key="4">
    <source>
        <dbReference type="Proteomes" id="UP000559256"/>
    </source>
</evidence>
<dbReference type="OrthoDB" id="2538110at2759"/>
<evidence type="ECO:0000313" key="3">
    <source>
        <dbReference type="EMBL" id="KAF5348942.1"/>
    </source>
</evidence>
<dbReference type="AlphaFoldDB" id="A0A8H5FU93"/>
<keyword evidence="2" id="KW-0472">Membrane</keyword>
<name>A0A8H5FU93_9AGAR</name>
<organism evidence="3 4">
    <name type="scientific">Tetrapyrgos nigripes</name>
    <dbReference type="NCBI Taxonomy" id="182062"/>
    <lineage>
        <taxon>Eukaryota</taxon>
        <taxon>Fungi</taxon>
        <taxon>Dikarya</taxon>
        <taxon>Basidiomycota</taxon>
        <taxon>Agaricomycotina</taxon>
        <taxon>Agaricomycetes</taxon>
        <taxon>Agaricomycetidae</taxon>
        <taxon>Agaricales</taxon>
        <taxon>Marasmiineae</taxon>
        <taxon>Marasmiaceae</taxon>
        <taxon>Tetrapyrgos</taxon>
    </lineage>
</organism>
<protein>
    <submittedName>
        <fullName evidence="3">Uncharacterized protein</fullName>
    </submittedName>
</protein>
<gene>
    <name evidence="3" type="ORF">D9758_014220</name>
</gene>
<dbReference type="Proteomes" id="UP000559256">
    <property type="component" value="Unassembled WGS sequence"/>
</dbReference>